<evidence type="ECO:0000313" key="1">
    <source>
        <dbReference type="EMBL" id="CAH7682908.1"/>
    </source>
</evidence>
<gene>
    <name evidence="1" type="ORF">PPACK8108_LOCUS16071</name>
</gene>
<reference evidence="1" key="1">
    <citation type="submission" date="2022-06" db="EMBL/GenBank/DDBJ databases">
        <authorList>
            <consortium name="SYNGENTA / RWTH Aachen University"/>
        </authorList>
    </citation>
    <scope>NUCLEOTIDE SEQUENCE</scope>
</reference>
<proteinExistence type="predicted"/>
<accession>A0AAV0B9L0</accession>
<dbReference type="EMBL" id="CALTRL010004336">
    <property type="protein sequence ID" value="CAH7682908.1"/>
    <property type="molecule type" value="Genomic_DNA"/>
</dbReference>
<evidence type="ECO:0000313" key="2">
    <source>
        <dbReference type="Proteomes" id="UP001153365"/>
    </source>
</evidence>
<name>A0AAV0B9L0_PHAPC</name>
<comment type="caution">
    <text evidence="1">The sequence shown here is derived from an EMBL/GenBank/DDBJ whole genome shotgun (WGS) entry which is preliminary data.</text>
</comment>
<organism evidence="1 2">
    <name type="scientific">Phakopsora pachyrhizi</name>
    <name type="common">Asian soybean rust disease fungus</name>
    <dbReference type="NCBI Taxonomy" id="170000"/>
    <lineage>
        <taxon>Eukaryota</taxon>
        <taxon>Fungi</taxon>
        <taxon>Dikarya</taxon>
        <taxon>Basidiomycota</taxon>
        <taxon>Pucciniomycotina</taxon>
        <taxon>Pucciniomycetes</taxon>
        <taxon>Pucciniales</taxon>
        <taxon>Phakopsoraceae</taxon>
        <taxon>Phakopsora</taxon>
    </lineage>
</organism>
<protein>
    <submittedName>
        <fullName evidence="1">Uncharacterized protein</fullName>
    </submittedName>
</protein>
<keyword evidence="2" id="KW-1185">Reference proteome</keyword>
<dbReference type="Proteomes" id="UP001153365">
    <property type="component" value="Unassembled WGS sequence"/>
</dbReference>
<dbReference type="AlphaFoldDB" id="A0AAV0B9L0"/>
<sequence length="291" mass="33092">MINKTALINQHIYEIEKLRHDLIVTQTKNGLYLSEDRRAEIRHKSESKSGNLVDSRRKIEKEMDCYGSIKTGGVVHKTQSPETGYKTEGTVAGQCYSSRIYISKMESQPRFGILWREEGEPLTIDFETSDDDEVIARGPPMLLTKTEQARELSKSSEQIKCEARVRVRVRSESEPLLHGTTFHKLNPPGLKVETVMSLNTNQDMFSGSALSNNVKYTSFAQVLQSVSSDELDYLVPENGPPVLWRLVCQSKLKNPMSLAPDERDYCTLKHNRWQLVQMLYTQHTGSPQSPD</sequence>